<gene>
    <name evidence="1" type="ORF">Ato02nite_061670</name>
</gene>
<dbReference type="AlphaFoldDB" id="A0A919TE83"/>
<organism evidence="1 2">
    <name type="scientific">Paractinoplanes toevensis</name>
    <dbReference type="NCBI Taxonomy" id="571911"/>
    <lineage>
        <taxon>Bacteria</taxon>
        <taxon>Bacillati</taxon>
        <taxon>Actinomycetota</taxon>
        <taxon>Actinomycetes</taxon>
        <taxon>Micromonosporales</taxon>
        <taxon>Micromonosporaceae</taxon>
        <taxon>Paractinoplanes</taxon>
    </lineage>
</organism>
<name>A0A919TE83_9ACTN</name>
<protein>
    <submittedName>
        <fullName evidence="1">Uncharacterized protein</fullName>
    </submittedName>
</protein>
<proteinExistence type="predicted"/>
<evidence type="ECO:0000313" key="1">
    <source>
        <dbReference type="EMBL" id="GIM94374.1"/>
    </source>
</evidence>
<evidence type="ECO:0000313" key="2">
    <source>
        <dbReference type="Proteomes" id="UP000677082"/>
    </source>
</evidence>
<dbReference type="RefSeq" id="WP_213010164.1">
    <property type="nucleotide sequence ID" value="NZ_BOQN01000081.1"/>
</dbReference>
<sequence length="146" mass="16037">MTTTNRSITEALAAVRDAAERARAGTLDPQATREALLDAAALITLLDLRAFPLDGDDTREQVVVTVHGVDVSVRGRSRDLFVHVEDIRDDRDQQTLPLSVEVNNAGEMTYGQGWDTAPLCEGCWDLPAVDLTLMRCASCLGRRRRS</sequence>
<dbReference type="Proteomes" id="UP000677082">
    <property type="component" value="Unassembled WGS sequence"/>
</dbReference>
<keyword evidence="2" id="KW-1185">Reference proteome</keyword>
<comment type="caution">
    <text evidence="1">The sequence shown here is derived from an EMBL/GenBank/DDBJ whole genome shotgun (WGS) entry which is preliminary data.</text>
</comment>
<reference evidence="1 2" key="1">
    <citation type="submission" date="2021-03" db="EMBL/GenBank/DDBJ databases">
        <title>Whole genome shotgun sequence of Actinoplanes toevensis NBRC 105298.</title>
        <authorList>
            <person name="Komaki H."/>
            <person name="Tamura T."/>
        </authorList>
    </citation>
    <scope>NUCLEOTIDE SEQUENCE [LARGE SCALE GENOMIC DNA]</scope>
    <source>
        <strain evidence="1 2">NBRC 105298</strain>
    </source>
</reference>
<accession>A0A919TE83</accession>
<dbReference type="EMBL" id="BOQN01000081">
    <property type="protein sequence ID" value="GIM94374.1"/>
    <property type="molecule type" value="Genomic_DNA"/>
</dbReference>